<dbReference type="GO" id="GO:0003852">
    <property type="term" value="F:2-isopropylmalate synthase activity"/>
    <property type="evidence" value="ECO:0007669"/>
    <property type="project" value="InterPro"/>
</dbReference>
<sequence length="315" mass="33363">MSAASFDGTLSVDVCCVSSAGMGNGPLSALLDALRTHLDIDLSLREYTEHAIGTGQDAKAASYVELVAPTQDVKDMRRATESWWGVGVDADIAASGLRAVLSAVNSAIGDRALPELKLSVGFNAKSGQADIASAIVNSLGLELPRRLQASFFEVVQRAARDSGEISYTDLITLFRETYGYETHDNEDRFAVKTFKFENLGGSGGSKLSGDFLINGKPEHIEAQGNGPLSAAVAALNSRLEGKVSIREYAEHSIGEGSEVKAASYVEFAYEADGGAKKLNAWGIATDTDITASGLKAVMCAARRVDCVVRQIFGEK</sequence>
<reference evidence="3 4" key="1">
    <citation type="submission" date="2016-03" db="EMBL/GenBank/DDBJ databases">
        <title>Whole genome sequencing of Grifola frondosa 9006-11.</title>
        <authorList>
            <person name="Min B."/>
            <person name="Park H."/>
            <person name="Kim J.-G."/>
            <person name="Cho H."/>
            <person name="Oh Y.-L."/>
            <person name="Kong W.-S."/>
            <person name="Choi I.-G."/>
        </authorList>
    </citation>
    <scope>NUCLEOTIDE SEQUENCE [LARGE SCALE GENOMIC DNA]</scope>
    <source>
        <strain evidence="3 4">9006-11</strain>
    </source>
</reference>
<gene>
    <name evidence="3" type="primary">LEU9</name>
    <name evidence="3" type="ORF">A0H81_14244</name>
</gene>
<dbReference type="SUPFAM" id="SSF110921">
    <property type="entry name" value="2-isopropylmalate synthase LeuA, allosteric (dimerisation) domain"/>
    <property type="match status" value="2"/>
</dbReference>
<dbReference type="PANTHER" id="PTHR46911:SF1">
    <property type="entry name" value="2-ISOPROPYLMALATE SYNTHASE"/>
    <property type="match status" value="1"/>
</dbReference>
<dbReference type="InterPro" id="IPR013709">
    <property type="entry name" value="2-isopropylmalate_synth_dimer"/>
</dbReference>
<dbReference type="Gene3D" id="3.30.160.270">
    <property type="match status" value="2"/>
</dbReference>
<protein>
    <submittedName>
        <fullName evidence="3">2-isopropylmalate synthase 2, mitochondrial</fullName>
    </submittedName>
</protein>
<dbReference type="STRING" id="5627.A0A1C7LNZ4"/>
<feature type="domain" description="2-isopropylmalate synthase LeuA allosteric (dimerisation)" evidence="2">
    <location>
        <begin position="164"/>
        <end position="305"/>
    </location>
</feature>
<dbReference type="AlphaFoldDB" id="A0A1C7LNZ4"/>
<dbReference type="Proteomes" id="UP000092993">
    <property type="component" value="Unassembled WGS sequence"/>
</dbReference>
<evidence type="ECO:0000256" key="1">
    <source>
        <dbReference type="ARBA" id="ARBA00022679"/>
    </source>
</evidence>
<dbReference type="GO" id="GO:0005739">
    <property type="term" value="C:mitochondrion"/>
    <property type="evidence" value="ECO:0007669"/>
    <property type="project" value="TreeGrafter"/>
</dbReference>
<dbReference type="SMART" id="SM00917">
    <property type="entry name" value="LeuA_dimer"/>
    <property type="match status" value="2"/>
</dbReference>
<keyword evidence="4" id="KW-1185">Reference proteome</keyword>
<feature type="domain" description="2-isopropylmalate synthase LeuA allosteric (dimerisation)" evidence="2">
    <location>
        <begin position="2"/>
        <end position="108"/>
    </location>
</feature>
<evidence type="ECO:0000313" key="4">
    <source>
        <dbReference type="Proteomes" id="UP000092993"/>
    </source>
</evidence>
<name>A0A1C7LNZ4_GRIFR</name>
<comment type="caution">
    <text evidence="3">The sequence shown here is derived from an EMBL/GenBank/DDBJ whole genome shotgun (WGS) entry which is preliminary data.</text>
</comment>
<evidence type="ECO:0000313" key="3">
    <source>
        <dbReference type="EMBL" id="OBZ65697.1"/>
    </source>
</evidence>
<proteinExistence type="predicted"/>
<dbReference type="PANTHER" id="PTHR46911">
    <property type="match status" value="1"/>
</dbReference>
<dbReference type="SUPFAM" id="SSF89000">
    <property type="entry name" value="post-HMGL domain-like"/>
    <property type="match status" value="1"/>
</dbReference>
<keyword evidence="1" id="KW-0808">Transferase</keyword>
<organism evidence="3 4">
    <name type="scientific">Grifola frondosa</name>
    <name type="common">Maitake</name>
    <name type="synonym">Polyporus frondosus</name>
    <dbReference type="NCBI Taxonomy" id="5627"/>
    <lineage>
        <taxon>Eukaryota</taxon>
        <taxon>Fungi</taxon>
        <taxon>Dikarya</taxon>
        <taxon>Basidiomycota</taxon>
        <taxon>Agaricomycotina</taxon>
        <taxon>Agaricomycetes</taxon>
        <taxon>Polyporales</taxon>
        <taxon>Grifolaceae</taxon>
        <taxon>Grifola</taxon>
    </lineage>
</organism>
<accession>A0A1C7LNZ4</accession>
<dbReference type="OrthoDB" id="418791at2759"/>
<dbReference type="InterPro" id="IPR036230">
    <property type="entry name" value="LeuA_allosteric_dom_sf"/>
</dbReference>
<evidence type="ECO:0000259" key="2">
    <source>
        <dbReference type="SMART" id="SM00917"/>
    </source>
</evidence>
<dbReference type="EMBL" id="LUGG01000041">
    <property type="protein sequence ID" value="OBZ65697.1"/>
    <property type="molecule type" value="Genomic_DNA"/>
</dbReference>
<dbReference type="GO" id="GO:0009098">
    <property type="term" value="P:L-leucine biosynthetic process"/>
    <property type="evidence" value="ECO:0007669"/>
    <property type="project" value="InterPro"/>
</dbReference>
<dbReference type="Pfam" id="PF08502">
    <property type="entry name" value="LeuA_dimer"/>
    <property type="match status" value="2"/>
</dbReference>